<keyword evidence="1 3" id="KW-0853">WD repeat</keyword>
<dbReference type="Pfam" id="PF00400">
    <property type="entry name" value="WD40"/>
    <property type="match status" value="7"/>
</dbReference>
<sequence length="446" mass="50731">QAFLKWFAEFNDEQKNILIRKILDKCELPQMHLLSVLMEPILHKTCPSNCQDMLAWLPHNVTSVIMSYLDPVSLCRCSLVNRLWHDLANMPALWQRLCSNDEWKVSRVGEKQQFQRHTLPSGIIQWKKMFAERFLLRKNWLNGRCDVRTFEGHTQGISCVQFDDTRIVSGSSDKTIKVWDLSREDTSAVLTLAGHSGTVRCLNLNGNRLVSGSVDRSIKVWDLSFESYWSGASCKVTMVGHMHTVRCLQVDDEKVVSGSYDKTLKVWDIKTGNCKLTLRGHNAAVLCVQFDESKIVSGSYDNTIKVWSLVEGSCLMTLAGHHDAVTCLNLTLDRRKVISGSLDHNLKFWDLATGKCIGTLDWIRSEGHTGVIRCLQSDSWRIVSAGDDKTLKMWSLESGQRLLTLRCHTDGVTCLQFNDYRIVSGSYDKTVKVWDFSPKHEFLSHG</sequence>
<dbReference type="InterPro" id="IPR036047">
    <property type="entry name" value="F-box-like_dom_sf"/>
</dbReference>
<dbReference type="SUPFAM" id="SSF81383">
    <property type="entry name" value="F-box domain"/>
    <property type="match status" value="1"/>
</dbReference>
<dbReference type="KEGG" id="nve:5510683"/>
<dbReference type="OMA" id="CHVRTFE"/>
<dbReference type="PANTHER" id="PTHR19849">
    <property type="entry name" value="PHOSPHOLIPASE A-2-ACTIVATING PROTEIN"/>
    <property type="match status" value="1"/>
</dbReference>
<dbReference type="InterPro" id="IPR036322">
    <property type="entry name" value="WD40_repeat_dom_sf"/>
</dbReference>
<dbReference type="InParanoid" id="A7SB92"/>
<feature type="repeat" description="WD" evidence="3">
    <location>
        <begin position="150"/>
        <end position="189"/>
    </location>
</feature>
<feature type="non-terminal residue" evidence="5">
    <location>
        <position position="446"/>
    </location>
</feature>
<evidence type="ECO:0000256" key="1">
    <source>
        <dbReference type="ARBA" id="ARBA00022574"/>
    </source>
</evidence>
<dbReference type="STRING" id="45351.A7SB92"/>
<dbReference type="PROSITE" id="PS00678">
    <property type="entry name" value="WD_REPEATS_1"/>
    <property type="match status" value="5"/>
</dbReference>
<evidence type="ECO:0000256" key="3">
    <source>
        <dbReference type="PROSITE-ProRule" id="PRU00221"/>
    </source>
</evidence>
<dbReference type="Proteomes" id="UP000001593">
    <property type="component" value="Unassembled WGS sequence"/>
</dbReference>
<dbReference type="Pfam" id="PF12937">
    <property type="entry name" value="F-box-like"/>
    <property type="match status" value="1"/>
</dbReference>
<dbReference type="AlphaFoldDB" id="A7SB92"/>
<dbReference type="SUPFAM" id="SSF50978">
    <property type="entry name" value="WD40 repeat-like"/>
    <property type="match status" value="1"/>
</dbReference>
<evidence type="ECO:0000313" key="5">
    <source>
        <dbReference type="EMBL" id="EDO39072.1"/>
    </source>
</evidence>
<dbReference type="CDD" id="cd00200">
    <property type="entry name" value="WD40"/>
    <property type="match status" value="1"/>
</dbReference>
<dbReference type="InterPro" id="IPR020472">
    <property type="entry name" value="WD40_PAC1"/>
</dbReference>
<dbReference type="InterPro" id="IPR001680">
    <property type="entry name" value="WD40_rpt"/>
</dbReference>
<dbReference type="SMART" id="SM00320">
    <property type="entry name" value="WD40"/>
    <property type="match status" value="7"/>
</dbReference>
<dbReference type="eggNOG" id="KOG0274">
    <property type="taxonomic scope" value="Eukaryota"/>
</dbReference>
<dbReference type="SMART" id="SM00256">
    <property type="entry name" value="FBOX"/>
    <property type="match status" value="1"/>
</dbReference>
<dbReference type="Gene3D" id="2.130.10.10">
    <property type="entry name" value="YVTN repeat-like/Quinoprotein amine dehydrogenase"/>
    <property type="match status" value="2"/>
</dbReference>
<feature type="repeat" description="WD" evidence="3">
    <location>
        <begin position="192"/>
        <end position="224"/>
    </location>
</feature>
<dbReference type="HOGENOM" id="CLU_000288_103_7_1"/>
<evidence type="ECO:0000259" key="4">
    <source>
        <dbReference type="PROSITE" id="PS50181"/>
    </source>
</evidence>
<organism evidence="5 6">
    <name type="scientific">Nematostella vectensis</name>
    <name type="common">Starlet sea anemone</name>
    <dbReference type="NCBI Taxonomy" id="45351"/>
    <lineage>
        <taxon>Eukaryota</taxon>
        <taxon>Metazoa</taxon>
        <taxon>Cnidaria</taxon>
        <taxon>Anthozoa</taxon>
        <taxon>Hexacorallia</taxon>
        <taxon>Actiniaria</taxon>
        <taxon>Edwardsiidae</taxon>
        <taxon>Nematostella</taxon>
    </lineage>
</organism>
<reference evidence="5 6" key="1">
    <citation type="journal article" date="2007" name="Science">
        <title>Sea anemone genome reveals ancestral eumetazoan gene repertoire and genomic organization.</title>
        <authorList>
            <person name="Putnam N.H."/>
            <person name="Srivastava M."/>
            <person name="Hellsten U."/>
            <person name="Dirks B."/>
            <person name="Chapman J."/>
            <person name="Salamov A."/>
            <person name="Terry A."/>
            <person name="Shapiro H."/>
            <person name="Lindquist E."/>
            <person name="Kapitonov V.V."/>
            <person name="Jurka J."/>
            <person name="Genikhovich G."/>
            <person name="Grigoriev I.V."/>
            <person name="Lucas S.M."/>
            <person name="Steele R.E."/>
            <person name="Finnerty J.R."/>
            <person name="Technau U."/>
            <person name="Martindale M.Q."/>
            <person name="Rokhsar D.S."/>
        </authorList>
    </citation>
    <scope>NUCLEOTIDE SEQUENCE [LARGE SCALE GENOMIC DNA]</scope>
    <source>
        <strain evidence="6">CH2 X CH6</strain>
    </source>
</reference>
<dbReference type="InterPro" id="IPR001810">
    <property type="entry name" value="F-box_dom"/>
</dbReference>
<dbReference type="PROSITE" id="PS50082">
    <property type="entry name" value="WD_REPEATS_2"/>
    <property type="match status" value="7"/>
</dbReference>
<feature type="repeat" description="WD" evidence="3">
    <location>
        <begin position="238"/>
        <end position="277"/>
    </location>
</feature>
<keyword evidence="6" id="KW-1185">Reference proteome</keyword>
<proteinExistence type="predicted"/>
<dbReference type="EMBL" id="DS469614">
    <property type="protein sequence ID" value="EDO39072.1"/>
    <property type="molecule type" value="Genomic_DNA"/>
</dbReference>
<feature type="repeat" description="WD" evidence="3">
    <location>
        <begin position="278"/>
        <end position="317"/>
    </location>
</feature>
<protein>
    <recommendedName>
        <fullName evidence="4">F-box domain-containing protein</fullName>
    </recommendedName>
</protein>
<dbReference type="PANTHER" id="PTHR19849:SF1">
    <property type="entry name" value="F-BOX_WD REPEAT-CONTAINING PROTEIN 7"/>
    <property type="match status" value="1"/>
</dbReference>
<dbReference type="PRINTS" id="PR00320">
    <property type="entry name" value="GPROTEINBRPT"/>
</dbReference>
<dbReference type="FunFam" id="2.130.10.10:FF:000715">
    <property type="entry name" value="F-box protein MET30"/>
    <property type="match status" value="1"/>
</dbReference>
<dbReference type="PROSITE" id="PS50181">
    <property type="entry name" value="FBOX"/>
    <property type="match status" value="1"/>
</dbReference>
<feature type="repeat" description="WD" evidence="3">
    <location>
        <begin position="318"/>
        <end position="359"/>
    </location>
</feature>
<dbReference type="Gene3D" id="1.20.1280.50">
    <property type="match status" value="1"/>
</dbReference>
<feature type="repeat" description="WD" evidence="3">
    <location>
        <begin position="365"/>
        <end position="404"/>
    </location>
</feature>
<gene>
    <name evidence="5" type="ORF">NEMVEDRAFT_v1g111854</name>
</gene>
<dbReference type="OrthoDB" id="19711at2759"/>
<name>A7SB92_NEMVE</name>
<feature type="domain" description="F-box" evidence="4">
    <location>
        <begin position="51"/>
        <end position="97"/>
    </location>
</feature>
<dbReference type="PhylomeDB" id="A7SB92"/>
<accession>A7SB92</accession>
<feature type="repeat" description="WD" evidence="3">
    <location>
        <begin position="405"/>
        <end position="444"/>
    </location>
</feature>
<evidence type="ECO:0000313" key="6">
    <source>
        <dbReference type="Proteomes" id="UP000001593"/>
    </source>
</evidence>
<dbReference type="InterPro" id="IPR015943">
    <property type="entry name" value="WD40/YVTN_repeat-like_dom_sf"/>
</dbReference>
<dbReference type="PROSITE" id="PS50294">
    <property type="entry name" value="WD_REPEATS_REGION"/>
    <property type="match status" value="6"/>
</dbReference>
<dbReference type="InterPro" id="IPR019775">
    <property type="entry name" value="WD40_repeat_CS"/>
</dbReference>
<dbReference type="FunFam" id="2.130.10.10:FF:001203">
    <property type="entry name" value="F-box/WD repeat-containing protein 1A"/>
    <property type="match status" value="2"/>
</dbReference>
<keyword evidence="2" id="KW-0677">Repeat</keyword>
<evidence type="ECO:0000256" key="2">
    <source>
        <dbReference type="ARBA" id="ARBA00022737"/>
    </source>
</evidence>